<accession>A0ABP8JJT1</accession>
<dbReference type="PANTHER" id="PTHR35535">
    <property type="entry name" value="HEAT SHOCK PROTEIN HSLJ"/>
    <property type="match status" value="1"/>
</dbReference>
<feature type="domain" description="DUF306" evidence="2">
    <location>
        <begin position="38"/>
        <end position="144"/>
    </location>
</feature>
<reference evidence="4" key="1">
    <citation type="journal article" date="2019" name="Int. J. Syst. Evol. Microbiol.">
        <title>The Global Catalogue of Microorganisms (GCM) 10K type strain sequencing project: providing services to taxonomists for standard genome sequencing and annotation.</title>
        <authorList>
            <consortium name="The Broad Institute Genomics Platform"/>
            <consortium name="The Broad Institute Genome Sequencing Center for Infectious Disease"/>
            <person name="Wu L."/>
            <person name="Ma J."/>
        </authorList>
    </citation>
    <scope>NUCLEOTIDE SEQUENCE [LARGE SCALE GENOMIC DNA]</scope>
    <source>
        <strain evidence="4">JCM 17738</strain>
    </source>
</reference>
<comment type="caution">
    <text evidence="3">The sequence shown here is derived from an EMBL/GenBank/DDBJ whole genome shotgun (WGS) entry which is preliminary data.</text>
</comment>
<dbReference type="EMBL" id="BAABFX010000020">
    <property type="protein sequence ID" value="GAA4391944.1"/>
    <property type="molecule type" value="Genomic_DNA"/>
</dbReference>
<keyword evidence="4" id="KW-1185">Reference proteome</keyword>
<dbReference type="Proteomes" id="UP001500390">
    <property type="component" value="Unassembled WGS sequence"/>
</dbReference>
<dbReference type="Gene3D" id="2.40.128.270">
    <property type="match status" value="1"/>
</dbReference>
<evidence type="ECO:0000256" key="1">
    <source>
        <dbReference type="SAM" id="SignalP"/>
    </source>
</evidence>
<dbReference type="PANTHER" id="PTHR35535:SF1">
    <property type="entry name" value="HEAT SHOCK PROTEIN HSLJ"/>
    <property type="match status" value="1"/>
</dbReference>
<protein>
    <recommendedName>
        <fullName evidence="2">DUF306 domain-containing protein</fullName>
    </recommendedName>
</protein>
<feature type="signal peptide" evidence="1">
    <location>
        <begin position="1"/>
        <end position="31"/>
    </location>
</feature>
<dbReference type="InterPro" id="IPR053147">
    <property type="entry name" value="Hsp_HslJ-like"/>
</dbReference>
<organism evidence="3 4">
    <name type="scientific">Ornithinibacter aureus</name>
    <dbReference type="NCBI Taxonomy" id="622664"/>
    <lineage>
        <taxon>Bacteria</taxon>
        <taxon>Bacillati</taxon>
        <taxon>Actinomycetota</taxon>
        <taxon>Actinomycetes</taxon>
        <taxon>Micrococcales</taxon>
        <taxon>Intrasporangiaceae</taxon>
        <taxon>Ornithinibacter</taxon>
    </lineage>
</organism>
<sequence length="150" mass="15352">MKLARHASQFAAFAAMLALLTALSGCGGSSANTDSSELDGSWTLESLGGVSDLTPADPAVTSTLVLEDGQVSGNGGVNTFRGSYESPADGELTFSPLASTRMAGPEAAMAQETAFLKALEQTKRFELDGDRLVLGNAGNDTLAVLRPTAP</sequence>
<evidence type="ECO:0000313" key="4">
    <source>
        <dbReference type="Proteomes" id="UP001500390"/>
    </source>
</evidence>
<dbReference type="RefSeq" id="WP_159903048.1">
    <property type="nucleotide sequence ID" value="NZ_BAABFX010000020.1"/>
</dbReference>
<dbReference type="InterPro" id="IPR005184">
    <property type="entry name" value="DUF306_Meta_HslJ"/>
</dbReference>
<feature type="chain" id="PRO_5046455215" description="DUF306 domain-containing protein" evidence="1">
    <location>
        <begin position="32"/>
        <end position="150"/>
    </location>
</feature>
<evidence type="ECO:0000313" key="3">
    <source>
        <dbReference type="EMBL" id="GAA4391944.1"/>
    </source>
</evidence>
<proteinExistence type="predicted"/>
<keyword evidence="1" id="KW-0732">Signal</keyword>
<evidence type="ECO:0000259" key="2">
    <source>
        <dbReference type="Pfam" id="PF03724"/>
    </source>
</evidence>
<gene>
    <name evidence="3" type="ORF">GCM10023153_10440</name>
</gene>
<dbReference type="Pfam" id="PF03724">
    <property type="entry name" value="META"/>
    <property type="match status" value="1"/>
</dbReference>
<dbReference type="PROSITE" id="PS51257">
    <property type="entry name" value="PROKAR_LIPOPROTEIN"/>
    <property type="match status" value="1"/>
</dbReference>
<dbReference type="InterPro" id="IPR038670">
    <property type="entry name" value="HslJ-like_sf"/>
</dbReference>
<name>A0ABP8JJT1_9MICO</name>